<dbReference type="Pfam" id="PF08242">
    <property type="entry name" value="Methyltransf_12"/>
    <property type="match status" value="1"/>
</dbReference>
<dbReference type="InterPro" id="IPR029063">
    <property type="entry name" value="SAM-dependent_MTases_sf"/>
</dbReference>
<dbReference type="SUPFAM" id="SSF53335">
    <property type="entry name" value="S-adenosyl-L-methionine-dependent methyltransferases"/>
    <property type="match status" value="1"/>
</dbReference>
<name>A0A9X7N333_PSEDE</name>
<dbReference type="InterPro" id="IPR013217">
    <property type="entry name" value="Methyltransf_12"/>
</dbReference>
<feature type="domain" description="Methyltransferase type 12" evidence="2">
    <location>
        <begin position="92"/>
        <end position="190"/>
    </location>
</feature>
<proteinExistence type="predicted"/>
<evidence type="ECO:0000256" key="1">
    <source>
        <dbReference type="SAM" id="Coils"/>
    </source>
</evidence>
<dbReference type="KEGG" id="pden:F1C79_22405"/>
<gene>
    <name evidence="3" type="ORF">F1C79_22405</name>
</gene>
<keyword evidence="3" id="KW-0808">Transferase</keyword>
<dbReference type="GO" id="GO:0032259">
    <property type="term" value="P:methylation"/>
    <property type="evidence" value="ECO:0007669"/>
    <property type="project" value="UniProtKB-KW"/>
</dbReference>
<keyword evidence="3" id="KW-0489">Methyltransferase</keyword>
<keyword evidence="1" id="KW-0175">Coiled coil</keyword>
<feature type="coiled-coil region" evidence="1">
    <location>
        <begin position="601"/>
        <end position="659"/>
    </location>
</feature>
<dbReference type="Proteomes" id="UP000326659">
    <property type="component" value="Chromosome"/>
</dbReference>
<organism evidence="3 4">
    <name type="scientific">Pseudomonas denitrificans</name>
    <dbReference type="NCBI Taxonomy" id="43306"/>
    <lineage>
        <taxon>Bacteria</taxon>
        <taxon>Pseudomonadati</taxon>
        <taxon>Pseudomonadota</taxon>
        <taxon>Gammaproteobacteria</taxon>
        <taxon>Pseudomonadales</taxon>
        <taxon>Pseudomonadaceae</taxon>
        <taxon>Halopseudomonas</taxon>
    </lineage>
</organism>
<sequence>MNLLHETLQSLGYSFQPEQHIWARSEPLPFDYSDGDDTENRLHRIISESTDVSIFSRQLHTACVDWPTTYHLSSARANLLRPLEHLLDGDVLEIGAGCGAITRYLGEAGARVIAVEGSSRRAAIAAQRTRDLPNVTVINDQFERFKPEQKFDVITLIGVLEYAGKFNDAANPVRSMLDAVRALLKPDGVLIIAIENQLGLKYLAGAPEDHLGAPRVGIQGLYKHPGVETFGHLELRQRLVESGFEHIETALPFPDYKLPASIVLPSGYSAESSFDVSALAAQVSPRDPQISSEYLNFSLECTWREVGKNGLLADLSNSFLIAASNRPNASEPLFEADLLACHYSSNRQPAYCKLVEFRKSSQGRIQVNQRPLIAGVQAEESSERFRHHRLDERFFSGEALSTGLIRTLQTPSWTTKGLARLLADYISVVVSYAGLPTSGPHDLSTPLPGSLLDLVPQNILENEDKTQVIDLEWEYAEDISLGYLVFRAITTLLRMVSSLAVPCELRWLQQGRLFEDLYAHLGADFGQADYERFAEMEAEFMSFVSACPCPAIPYDDWHKHTLPTFLDVSRRETSSLVSHIQQVEELANTYIAQVKWLEGEKQRLHQKVDNTLAEMAELENELQKLSEEVTHLSEQASENQRLRQKLSETDAELSKIRSSRIWRLKTHLFKE</sequence>
<dbReference type="EMBL" id="CP043626">
    <property type="protein sequence ID" value="QEY74133.1"/>
    <property type="molecule type" value="Genomic_DNA"/>
</dbReference>
<dbReference type="OrthoDB" id="9179784at2"/>
<accession>A0A9X7N333</accession>
<dbReference type="CDD" id="cd02440">
    <property type="entry name" value="AdoMet_MTases"/>
    <property type="match status" value="1"/>
</dbReference>
<protein>
    <submittedName>
        <fullName evidence="3">Methyltransferase</fullName>
    </submittedName>
</protein>
<evidence type="ECO:0000259" key="2">
    <source>
        <dbReference type="Pfam" id="PF08242"/>
    </source>
</evidence>
<reference evidence="3 4" key="1">
    <citation type="submission" date="2019-09" db="EMBL/GenBank/DDBJ databases">
        <title>Prosopis cineraria nodule microbiome.</title>
        <authorList>
            <person name="Chaluvadi S.R."/>
            <person name="Ali R."/>
            <person name="Wang X."/>
        </authorList>
    </citation>
    <scope>NUCLEOTIDE SEQUENCE [LARGE SCALE GENOMIC DNA]</scope>
    <source>
        <strain evidence="3 4">BG1</strain>
    </source>
</reference>
<dbReference type="AlphaFoldDB" id="A0A9X7N333"/>
<evidence type="ECO:0000313" key="4">
    <source>
        <dbReference type="Proteomes" id="UP000326659"/>
    </source>
</evidence>
<dbReference type="PANTHER" id="PTHR43861">
    <property type="entry name" value="TRANS-ACONITATE 2-METHYLTRANSFERASE-RELATED"/>
    <property type="match status" value="1"/>
</dbReference>
<dbReference type="GO" id="GO:0008168">
    <property type="term" value="F:methyltransferase activity"/>
    <property type="evidence" value="ECO:0007669"/>
    <property type="project" value="UniProtKB-KW"/>
</dbReference>
<dbReference type="Gene3D" id="3.40.50.150">
    <property type="entry name" value="Vaccinia Virus protein VP39"/>
    <property type="match status" value="1"/>
</dbReference>
<dbReference type="RefSeq" id="WP_151188647.1">
    <property type="nucleotide sequence ID" value="NZ_CP043626.1"/>
</dbReference>
<evidence type="ECO:0000313" key="3">
    <source>
        <dbReference type="EMBL" id="QEY74133.1"/>
    </source>
</evidence>
<keyword evidence="4" id="KW-1185">Reference proteome</keyword>